<dbReference type="AlphaFoldDB" id="A0A942WAP8"/>
<dbReference type="Pfam" id="PF16555">
    <property type="entry name" value="GramPos_pilinD1"/>
    <property type="match status" value="1"/>
</dbReference>
<sequence length="224" mass="25504">MKWLVNKNHLKIIIICMLFIFLPTRTVFAKENIGSISLYAHYLDDGKLIEFVDMPFQIVKVADIVNGEFVNVEDFKYFKNISTNMNASQMKKTSYELQAYMKSENISFSEEKNTNNNGVVQFSNLNLGLYLVSQKESDDSKYCSEPFLISIPMIEDSSEIFNVYSKPKFIEKNENEVPISPNVPDSSVGTDDNTNITLWIVLLLVSGLAMLSVIRKLAVKKKKA</sequence>
<dbReference type="RefSeq" id="WP_022420784.1">
    <property type="nucleotide sequence ID" value="NZ_CAUFDR010000011.1"/>
</dbReference>
<keyword evidence="1" id="KW-0472">Membrane</keyword>
<gene>
    <name evidence="3" type="ORF">KHZ85_05600</name>
</gene>
<keyword evidence="1" id="KW-1133">Transmembrane helix</keyword>
<organism evidence="3 4">
    <name type="scientific">Amedibacillus dolichus</name>
    <dbReference type="NCBI Taxonomy" id="31971"/>
    <lineage>
        <taxon>Bacteria</taxon>
        <taxon>Bacillati</taxon>
        <taxon>Bacillota</taxon>
        <taxon>Erysipelotrichia</taxon>
        <taxon>Erysipelotrichales</taxon>
        <taxon>Erysipelotrichaceae</taxon>
        <taxon>Amedibacillus</taxon>
    </lineage>
</organism>
<dbReference type="InterPro" id="IPR032364">
    <property type="entry name" value="GramPos_pilinD1_N"/>
</dbReference>
<dbReference type="Gene3D" id="2.60.40.10">
    <property type="entry name" value="Immunoglobulins"/>
    <property type="match status" value="1"/>
</dbReference>
<reference evidence="3" key="1">
    <citation type="submission" date="2021-02" db="EMBL/GenBank/DDBJ databases">
        <title>Infant gut strain persistence is associated with maternal origin, phylogeny, and functional potential including surface adhesion and iron acquisition.</title>
        <authorList>
            <person name="Lou Y.C."/>
        </authorList>
    </citation>
    <scope>NUCLEOTIDE SEQUENCE</scope>
    <source>
        <strain evidence="3">L3_108_103G1_dasL3_108_103G1_concoct_2</strain>
    </source>
</reference>
<comment type="caution">
    <text evidence="3">The sequence shown here is derived from an EMBL/GenBank/DDBJ whole genome shotgun (WGS) entry which is preliminary data.</text>
</comment>
<accession>A0A942WAP8</accession>
<dbReference type="InterPro" id="IPR013783">
    <property type="entry name" value="Ig-like_fold"/>
</dbReference>
<dbReference type="Proteomes" id="UP000753219">
    <property type="component" value="Unassembled WGS sequence"/>
</dbReference>
<evidence type="ECO:0000256" key="1">
    <source>
        <dbReference type="SAM" id="Phobius"/>
    </source>
</evidence>
<evidence type="ECO:0000313" key="3">
    <source>
        <dbReference type="EMBL" id="MBS4884223.1"/>
    </source>
</evidence>
<dbReference type="EMBL" id="JAGZMZ010000011">
    <property type="protein sequence ID" value="MBS4884223.1"/>
    <property type="molecule type" value="Genomic_DNA"/>
</dbReference>
<feature type="domain" description="Gram-positive pilin subunit D1 N-terminal" evidence="2">
    <location>
        <begin position="56"/>
        <end position="159"/>
    </location>
</feature>
<proteinExistence type="predicted"/>
<protein>
    <recommendedName>
        <fullName evidence="2">Gram-positive pilin subunit D1 N-terminal domain-containing protein</fullName>
    </recommendedName>
</protein>
<evidence type="ECO:0000259" key="2">
    <source>
        <dbReference type="Pfam" id="PF16555"/>
    </source>
</evidence>
<feature type="transmembrane region" description="Helical" evidence="1">
    <location>
        <begin position="196"/>
        <end position="214"/>
    </location>
</feature>
<evidence type="ECO:0000313" key="4">
    <source>
        <dbReference type="Proteomes" id="UP000753219"/>
    </source>
</evidence>
<keyword evidence="1" id="KW-0812">Transmembrane</keyword>
<name>A0A942WAP8_9FIRM</name>